<gene>
    <name evidence="2" type="ORF">PUW23_17175</name>
</gene>
<sequence length="77" mass="8635">MSRDQEVSKEYEKLFAEFSNKLECVIQRIIIGLVTLLVIMQILLHLPGIAPLLSPVFDMEGIPLRPALGSEIKGNEE</sequence>
<reference evidence="2" key="1">
    <citation type="submission" date="2023-02" db="EMBL/GenBank/DDBJ databases">
        <title>Pathogen: clinical or host-associated sample.</title>
        <authorList>
            <person name="Hergert J."/>
            <person name="Casey R."/>
            <person name="Wagner J."/>
            <person name="Young E.L."/>
            <person name="Oakeson K.F."/>
        </authorList>
    </citation>
    <scope>NUCLEOTIDE SEQUENCE</scope>
    <source>
        <strain evidence="2">2022CK-00830</strain>
    </source>
</reference>
<dbReference type="EMBL" id="CP118101">
    <property type="protein sequence ID" value="WDH81255.1"/>
    <property type="molecule type" value="Genomic_DNA"/>
</dbReference>
<proteinExistence type="predicted"/>
<accession>A0AAX3MXS8</accession>
<evidence type="ECO:0000313" key="3">
    <source>
        <dbReference type="Proteomes" id="UP001220962"/>
    </source>
</evidence>
<keyword evidence="1" id="KW-0812">Transmembrane</keyword>
<dbReference type="Proteomes" id="UP001220962">
    <property type="component" value="Chromosome"/>
</dbReference>
<evidence type="ECO:0000256" key="1">
    <source>
        <dbReference type="SAM" id="Phobius"/>
    </source>
</evidence>
<keyword evidence="1" id="KW-1133">Transmembrane helix</keyword>
<dbReference type="RefSeq" id="WP_274358849.1">
    <property type="nucleotide sequence ID" value="NZ_CP118101.1"/>
</dbReference>
<organism evidence="2 3">
    <name type="scientific">Paenibacillus urinalis</name>
    <dbReference type="NCBI Taxonomy" id="521520"/>
    <lineage>
        <taxon>Bacteria</taxon>
        <taxon>Bacillati</taxon>
        <taxon>Bacillota</taxon>
        <taxon>Bacilli</taxon>
        <taxon>Bacillales</taxon>
        <taxon>Paenibacillaceae</taxon>
        <taxon>Paenibacillus</taxon>
    </lineage>
</organism>
<feature type="transmembrane region" description="Helical" evidence="1">
    <location>
        <begin position="29"/>
        <end position="50"/>
    </location>
</feature>
<evidence type="ECO:0000313" key="2">
    <source>
        <dbReference type="EMBL" id="WDH81255.1"/>
    </source>
</evidence>
<protein>
    <submittedName>
        <fullName evidence="2">Uncharacterized protein</fullName>
    </submittedName>
</protein>
<keyword evidence="1" id="KW-0472">Membrane</keyword>
<name>A0AAX3MXS8_9BACL</name>
<dbReference type="AlphaFoldDB" id="A0AAX3MXS8"/>